<evidence type="ECO:0000256" key="6">
    <source>
        <dbReference type="ARBA" id="ARBA00022840"/>
    </source>
</evidence>
<accession>A0ABZ3FNJ4</accession>
<feature type="domain" description="Protein kinase" evidence="9">
    <location>
        <begin position="27"/>
        <end position="284"/>
    </location>
</feature>
<dbReference type="Gene3D" id="3.30.200.20">
    <property type="entry name" value="Phosphorylase Kinase, domain 1"/>
    <property type="match status" value="1"/>
</dbReference>
<dbReference type="Proteomes" id="UP001442841">
    <property type="component" value="Chromosome"/>
</dbReference>
<feature type="transmembrane region" description="Helical" evidence="8">
    <location>
        <begin position="369"/>
        <end position="389"/>
    </location>
</feature>
<organism evidence="10 11">
    <name type="scientific">Ammonicoccus fulvus</name>
    <dbReference type="NCBI Taxonomy" id="3138240"/>
    <lineage>
        <taxon>Bacteria</taxon>
        <taxon>Bacillati</taxon>
        <taxon>Actinomycetota</taxon>
        <taxon>Actinomycetes</taxon>
        <taxon>Propionibacteriales</taxon>
        <taxon>Propionibacteriaceae</taxon>
        <taxon>Ammonicoccus</taxon>
    </lineage>
</organism>
<protein>
    <recommendedName>
        <fullName evidence="1">non-specific serine/threonine protein kinase</fullName>
        <ecNumber evidence="1">2.7.11.1</ecNumber>
    </recommendedName>
</protein>
<gene>
    <name evidence="10" type="ORF">AADG42_03405</name>
</gene>
<evidence type="ECO:0000313" key="10">
    <source>
        <dbReference type="EMBL" id="XAN06393.1"/>
    </source>
</evidence>
<evidence type="ECO:0000259" key="9">
    <source>
        <dbReference type="PROSITE" id="PS50011"/>
    </source>
</evidence>
<dbReference type="PANTHER" id="PTHR43289:SF6">
    <property type="entry name" value="SERINE_THREONINE-PROTEIN KINASE NEKL-3"/>
    <property type="match status" value="1"/>
</dbReference>
<keyword evidence="6" id="KW-0067">ATP-binding</keyword>
<dbReference type="PROSITE" id="PS50011">
    <property type="entry name" value="PROTEIN_KINASE_DOM"/>
    <property type="match status" value="1"/>
</dbReference>
<keyword evidence="3 10" id="KW-0808">Transferase</keyword>
<dbReference type="Pfam" id="PF00069">
    <property type="entry name" value="Pkinase"/>
    <property type="match status" value="1"/>
</dbReference>
<keyword evidence="11" id="KW-1185">Reference proteome</keyword>
<proteinExistence type="predicted"/>
<dbReference type="Gene3D" id="1.10.510.10">
    <property type="entry name" value="Transferase(Phosphotransferase) domain 1"/>
    <property type="match status" value="1"/>
</dbReference>
<dbReference type="InterPro" id="IPR000719">
    <property type="entry name" value="Prot_kinase_dom"/>
</dbReference>
<evidence type="ECO:0000256" key="1">
    <source>
        <dbReference type="ARBA" id="ARBA00012513"/>
    </source>
</evidence>
<dbReference type="PANTHER" id="PTHR43289">
    <property type="entry name" value="MITOGEN-ACTIVATED PROTEIN KINASE KINASE KINASE 20-RELATED"/>
    <property type="match status" value="1"/>
</dbReference>
<dbReference type="SUPFAM" id="SSF56112">
    <property type="entry name" value="Protein kinase-like (PK-like)"/>
    <property type="match status" value="1"/>
</dbReference>
<evidence type="ECO:0000313" key="11">
    <source>
        <dbReference type="Proteomes" id="UP001442841"/>
    </source>
</evidence>
<feature type="region of interest" description="Disordered" evidence="7">
    <location>
        <begin position="395"/>
        <end position="420"/>
    </location>
</feature>
<evidence type="ECO:0000256" key="8">
    <source>
        <dbReference type="SAM" id="Phobius"/>
    </source>
</evidence>
<feature type="compositionally biased region" description="Polar residues" evidence="7">
    <location>
        <begin position="460"/>
        <end position="475"/>
    </location>
</feature>
<evidence type="ECO:0000256" key="3">
    <source>
        <dbReference type="ARBA" id="ARBA00022679"/>
    </source>
</evidence>
<keyword evidence="8" id="KW-0472">Membrane</keyword>
<dbReference type="PROSITE" id="PS00108">
    <property type="entry name" value="PROTEIN_KINASE_ST"/>
    <property type="match status" value="1"/>
</dbReference>
<feature type="region of interest" description="Disordered" evidence="7">
    <location>
        <begin position="437"/>
        <end position="475"/>
    </location>
</feature>
<keyword evidence="4" id="KW-0547">Nucleotide-binding</keyword>
<keyword evidence="8" id="KW-1133">Transmembrane helix</keyword>
<evidence type="ECO:0000256" key="2">
    <source>
        <dbReference type="ARBA" id="ARBA00022527"/>
    </source>
</evidence>
<dbReference type="GO" id="GO:0004674">
    <property type="term" value="F:protein serine/threonine kinase activity"/>
    <property type="evidence" value="ECO:0007669"/>
    <property type="project" value="UniProtKB-EC"/>
</dbReference>
<reference evidence="10 11" key="1">
    <citation type="submission" date="2024-04" db="EMBL/GenBank/DDBJ databases">
        <title>Isolation of an actinomycete strain from pig manure.</title>
        <authorList>
            <person name="Gong T."/>
            <person name="Yu Z."/>
            <person name="An M."/>
            <person name="Wei C."/>
            <person name="Yang W."/>
            <person name="Liu L."/>
        </authorList>
    </citation>
    <scope>NUCLEOTIDE SEQUENCE [LARGE SCALE GENOMIC DNA]</scope>
    <source>
        <strain evidence="10 11">ZF39</strain>
    </source>
</reference>
<evidence type="ECO:0000256" key="4">
    <source>
        <dbReference type="ARBA" id="ARBA00022741"/>
    </source>
</evidence>
<keyword evidence="5 10" id="KW-0418">Kinase</keyword>
<sequence length="505" mass="54391">MSHEWSPDPRPRSPRAGEGGAEALVGYSGWREIGRGGDAVVYHAIQDDLDREVAIKVLRVDDEASVRRFTREVRLMLSLGRQHPNIAKVLQVGTSSLGRPCIVMDFYELGSLDRRLAVHGPLSADEVISVGMVIADALAFAHANGVLHRDVKPQNILILPTSYVLADFGIARVIDSAHTSGADRFSYRHASPQVLDGITPAESDDIFSLGATLFHLLDGQPPFTSDSPEPDSALAYIKRVRTTEPRQLLRPDVPAELAAIILRCLHKNPTQRYASAAAVRDALAGLRTRWAGVAYAGSALPTGKAPAQQEIATEAWGGTAAPGLVRNPNDLTSLRLRGSDAYSPEPATMPPPIVGLGLRRGRGLRRRSVIVMAGAVVGALLMFGGWAALNERASSPQLSPMSAPTQEPTVTPAPASNPDLAPQHLRIVIEGETATARWDPSADEPETWGWGVTQDESEQPVLNRTNRPGERTASTRIDPSWDRICFTVVGLRAGEFGGARECVSR</sequence>
<evidence type="ECO:0000256" key="7">
    <source>
        <dbReference type="SAM" id="MobiDB-lite"/>
    </source>
</evidence>
<feature type="compositionally biased region" description="Polar residues" evidence="7">
    <location>
        <begin position="395"/>
        <end position="409"/>
    </location>
</feature>
<dbReference type="InterPro" id="IPR011009">
    <property type="entry name" value="Kinase-like_dom_sf"/>
</dbReference>
<dbReference type="CDD" id="cd14014">
    <property type="entry name" value="STKc_PknB_like"/>
    <property type="match status" value="1"/>
</dbReference>
<dbReference type="SMART" id="SM00220">
    <property type="entry name" value="S_TKc"/>
    <property type="match status" value="1"/>
</dbReference>
<dbReference type="EMBL" id="CP154795">
    <property type="protein sequence ID" value="XAN06393.1"/>
    <property type="molecule type" value="Genomic_DNA"/>
</dbReference>
<name>A0ABZ3FNJ4_9ACTN</name>
<keyword evidence="2" id="KW-0723">Serine/threonine-protein kinase</keyword>
<evidence type="ECO:0000256" key="5">
    <source>
        <dbReference type="ARBA" id="ARBA00022777"/>
    </source>
</evidence>
<dbReference type="RefSeq" id="WP_425307823.1">
    <property type="nucleotide sequence ID" value="NZ_CP154795.1"/>
</dbReference>
<keyword evidence="8" id="KW-0812">Transmembrane</keyword>
<dbReference type="InterPro" id="IPR008271">
    <property type="entry name" value="Ser/Thr_kinase_AS"/>
</dbReference>
<dbReference type="EC" id="2.7.11.1" evidence="1"/>